<evidence type="ECO:0000313" key="3">
    <source>
        <dbReference type="EMBL" id="RGM53980.1"/>
    </source>
</evidence>
<dbReference type="Pfam" id="PF01757">
    <property type="entry name" value="Acyl_transf_3"/>
    <property type="match status" value="1"/>
</dbReference>
<comment type="caution">
    <text evidence="3">The sequence shown here is derived from an EMBL/GenBank/DDBJ whole genome shotgun (WGS) entry which is preliminary data.</text>
</comment>
<feature type="transmembrane region" description="Helical" evidence="1">
    <location>
        <begin position="161"/>
        <end position="180"/>
    </location>
</feature>
<accession>A0A3E4XHL6</accession>
<keyword evidence="1" id="KW-0812">Transmembrane</keyword>
<feature type="transmembrane region" description="Helical" evidence="1">
    <location>
        <begin position="192"/>
        <end position="210"/>
    </location>
</feature>
<organism evidence="3 4">
    <name type="scientific">Bacteroides uniformis</name>
    <dbReference type="NCBI Taxonomy" id="820"/>
    <lineage>
        <taxon>Bacteria</taxon>
        <taxon>Pseudomonadati</taxon>
        <taxon>Bacteroidota</taxon>
        <taxon>Bacteroidia</taxon>
        <taxon>Bacteroidales</taxon>
        <taxon>Bacteroidaceae</taxon>
        <taxon>Bacteroides</taxon>
    </lineage>
</organism>
<dbReference type="PANTHER" id="PTHR37312:SF1">
    <property type="entry name" value="MEMBRANE-BOUND ACYLTRANSFERASE YKRP-RELATED"/>
    <property type="match status" value="1"/>
</dbReference>
<keyword evidence="1" id="KW-0472">Membrane</keyword>
<gene>
    <name evidence="3" type="ORF">DXC07_13725</name>
</gene>
<feature type="transmembrane region" description="Helical" evidence="1">
    <location>
        <begin position="251"/>
        <end position="270"/>
    </location>
</feature>
<keyword evidence="1" id="KW-1133">Transmembrane helix</keyword>
<proteinExistence type="predicted"/>
<feature type="domain" description="Acyltransferase 3" evidence="2">
    <location>
        <begin position="5"/>
        <end position="304"/>
    </location>
</feature>
<feature type="transmembrane region" description="Helical" evidence="1">
    <location>
        <begin position="133"/>
        <end position="155"/>
    </location>
</feature>
<reference evidence="3 4" key="1">
    <citation type="submission" date="2018-08" db="EMBL/GenBank/DDBJ databases">
        <title>A genome reference for cultivated species of the human gut microbiota.</title>
        <authorList>
            <person name="Zou Y."/>
            <person name="Xue W."/>
            <person name="Luo G."/>
        </authorList>
    </citation>
    <scope>NUCLEOTIDE SEQUENCE [LARGE SCALE GENOMIC DNA]</scope>
    <source>
        <strain evidence="3 4">OM07-9</strain>
    </source>
</reference>
<protein>
    <submittedName>
        <fullName evidence="3">Acyltransferase</fullName>
    </submittedName>
</protein>
<feature type="transmembrane region" description="Helical" evidence="1">
    <location>
        <begin position="73"/>
        <end position="90"/>
    </location>
</feature>
<feature type="transmembrane region" description="Helical" evidence="1">
    <location>
        <begin position="290"/>
        <end position="311"/>
    </location>
</feature>
<evidence type="ECO:0000259" key="2">
    <source>
        <dbReference type="Pfam" id="PF01757"/>
    </source>
</evidence>
<evidence type="ECO:0000313" key="4">
    <source>
        <dbReference type="Proteomes" id="UP000261295"/>
    </source>
</evidence>
<dbReference type="EMBL" id="QSTL01000013">
    <property type="protein sequence ID" value="RGM53980.1"/>
    <property type="molecule type" value="Genomic_DNA"/>
</dbReference>
<dbReference type="RefSeq" id="WP_117749582.1">
    <property type="nucleotide sequence ID" value="NZ_QSTL01000013.1"/>
</dbReference>
<keyword evidence="3" id="KW-0808">Transferase</keyword>
<feature type="transmembrane region" description="Helical" evidence="1">
    <location>
        <begin position="12"/>
        <end position="28"/>
    </location>
</feature>
<keyword evidence="3" id="KW-0012">Acyltransferase</keyword>
<feature type="transmembrane region" description="Helical" evidence="1">
    <location>
        <begin position="222"/>
        <end position="239"/>
    </location>
</feature>
<feature type="transmembrane region" description="Helical" evidence="1">
    <location>
        <begin position="34"/>
        <end position="53"/>
    </location>
</feature>
<dbReference type="GO" id="GO:0016747">
    <property type="term" value="F:acyltransferase activity, transferring groups other than amino-acyl groups"/>
    <property type="evidence" value="ECO:0007669"/>
    <property type="project" value="InterPro"/>
</dbReference>
<dbReference type="Proteomes" id="UP000261295">
    <property type="component" value="Unassembled WGS sequence"/>
</dbReference>
<feature type="transmembrane region" description="Helical" evidence="1">
    <location>
        <begin position="106"/>
        <end position="126"/>
    </location>
</feature>
<sequence>MERKNYYDIAKFIAILSVIIYHVENYLIDNQIIYSFINTYFLSLFFMISGLLLKSEKSLQKGWLKRQAVRLMLPFFTCFIAYNLFIGALYREHFFNANDFADTKSGYWFLLTLFEFLCVYRCLIGLISRTSNLLIKILILFSPFVVVNLLCVFLPADISCWLSLMSFRRYYLFFAAGYALSNIFKGDNIENNKVWIVSSILYILGTLYYVQYVKSVDGIIDLVIWILTNFVGCHFWLCLCRRFEKNFSNPIVLNIGRNTMGIYTLHYFPLRCLQYLHDNGFINGVNLASTCYFCLSVLVIISLAYCMTILAGCNKYSSIVFLGKV</sequence>
<dbReference type="InterPro" id="IPR002656">
    <property type="entry name" value="Acyl_transf_3_dom"/>
</dbReference>
<dbReference type="AlphaFoldDB" id="A0A3E4XHL6"/>
<dbReference type="InterPro" id="IPR052734">
    <property type="entry name" value="Nod_factor_acetyltransferase"/>
</dbReference>
<name>A0A3E4XHL6_BACUN</name>
<evidence type="ECO:0000256" key="1">
    <source>
        <dbReference type="SAM" id="Phobius"/>
    </source>
</evidence>
<dbReference type="PANTHER" id="PTHR37312">
    <property type="entry name" value="MEMBRANE-BOUND ACYLTRANSFERASE YKRP-RELATED"/>
    <property type="match status" value="1"/>
</dbReference>